<name>A0A9X0A380_9CNID</name>
<dbReference type="GO" id="GO:0006836">
    <property type="term" value="P:neurotransmitter transport"/>
    <property type="evidence" value="ECO:0007669"/>
    <property type="project" value="UniProtKB-KW"/>
</dbReference>
<dbReference type="OrthoDB" id="5978256at2759"/>
<feature type="transmembrane region" description="Helical" evidence="10">
    <location>
        <begin position="317"/>
        <end position="334"/>
    </location>
</feature>
<gene>
    <name evidence="12" type="ORF">OS493_013587</name>
</gene>
<dbReference type="Pfam" id="PF01490">
    <property type="entry name" value="Aa_trans"/>
    <property type="match status" value="1"/>
</dbReference>
<feature type="transmembrane region" description="Helical" evidence="10">
    <location>
        <begin position="241"/>
        <end position="263"/>
    </location>
</feature>
<evidence type="ECO:0000313" key="13">
    <source>
        <dbReference type="Proteomes" id="UP001163046"/>
    </source>
</evidence>
<keyword evidence="6 10" id="KW-1133">Transmembrane helix</keyword>
<evidence type="ECO:0000256" key="8">
    <source>
        <dbReference type="ARBA" id="ARBA00023329"/>
    </source>
</evidence>
<evidence type="ECO:0000256" key="3">
    <source>
        <dbReference type="ARBA" id="ARBA00022448"/>
    </source>
</evidence>
<protein>
    <recommendedName>
        <fullName evidence="11">Amino acid transporter transmembrane domain-containing protein</fullName>
    </recommendedName>
</protein>
<feature type="transmembrane region" description="Helical" evidence="10">
    <location>
        <begin position="275"/>
        <end position="297"/>
    </location>
</feature>
<keyword evidence="8" id="KW-0968">Cytoplasmic vesicle</keyword>
<evidence type="ECO:0000256" key="10">
    <source>
        <dbReference type="SAM" id="Phobius"/>
    </source>
</evidence>
<evidence type="ECO:0000256" key="1">
    <source>
        <dbReference type="ARBA" id="ARBA00004439"/>
    </source>
</evidence>
<dbReference type="InterPro" id="IPR013057">
    <property type="entry name" value="AA_transpt_TM"/>
</dbReference>
<keyword evidence="4 10" id="KW-0812">Transmembrane</keyword>
<feature type="transmembrane region" description="Helical" evidence="10">
    <location>
        <begin position="136"/>
        <end position="155"/>
    </location>
</feature>
<evidence type="ECO:0000256" key="5">
    <source>
        <dbReference type="ARBA" id="ARBA00022775"/>
    </source>
</evidence>
<proteinExistence type="inferred from homology"/>
<dbReference type="GO" id="GO:0030659">
    <property type="term" value="C:cytoplasmic vesicle membrane"/>
    <property type="evidence" value="ECO:0007669"/>
    <property type="project" value="UniProtKB-SubCell"/>
</dbReference>
<dbReference type="PANTHER" id="PTHR22950:SF689">
    <property type="entry name" value="VESICULAR INHIBITORY AMINO ACID TRANSPORTER"/>
    <property type="match status" value="1"/>
</dbReference>
<evidence type="ECO:0000256" key="2">
    <source>
        <dbReference type="ARBA" id="ARBA00008066"/>
    </source>
</evidence>
<feature type="domain" description="Amino acid transporter transmembrane" evidence="11">
    <location>
        <begin position="133"/>
        <end position="345"/>
    </location>
</feature>
<evidence type="ECO:0000256" key="9">
    <source>
        <dbReference type="SAM" id="MobiDB-lite"/>
    </source>
</evidence>
<accession>A0A9X0A380</accession>
<dbReference type="EMBL" id="MU825402">
    <property type="protein sequence ID" value="KAJ7392213.1"/>
    <property type="molecule type" value="Genomic_DNA"/>
</dbReference>
<comment type="subcellular location">
    <subcellularLocation>
        <location evidence="1">Cytoplasmic vesicle membrane</location>
        <topology evidence="1">Multi-pass membrane protein</topology>
    </subcellularLocation>
</comment>
<feature type="transmembrane region" description="Helical" evidence="10">
    <location>
        <begin position="161"/>
        <end position="177"/>
    </location>
</feature>
<keyword evidence="13" id="KW-1185">Reference proteome</keyword>
<dbReference type="GO" id="GO:0005774">
    <property type="term" value="C:vacuolar membrane"/>
    <property type="evidence" value="ECO:0007669"/>
    <property type="project" value="TreeGrafter"/>
</dbReference>
<keyword evidence="5" id="KW-0532">Neurotransmitter transport</keyword>
<feature type="transmembrane region" description="Helical" evidence="10">
    <location>
        <begin position="212"/>
        <end position="235"/>
    </location>
</feature>
<organism evidence="12 13">
    <name type="scientific">Desmophyllum pertusum</name>
    <dbReference type="NCBI Taxonomy" id="174260"/>
    <lineage>
        <taxon>Eukaryota</taxon>
        <taxon>Metazoa</taxon>
        <taxon>Cnidaria</taxon>
        <taxon>Anthozoa</taxon>
        <taxon>Hexacorallia</taxon>
        <taxon>Scleractinia</taxon>
        <taxon>Caryophylliina</taxon>
        <taxon>Caryophylliidae</taxon>
        <taxon>Desmophyllum</taxon>
    </lineage>
</organism>
<keyword evidence="7 10" id="KW-0472">Membrane</keyword>
<comment type="caution">
    <text evidence="12">The sequence shown here is derived from an EMBL/GenBank/DDBJ whole genome shotgun (WGS) entry which is preliminary data.</text>
</comment>
<evidence type="ECO:0000259" key="11">
    <source>
        <dbReference type="Pfam" id="PF01490"/>
    </source>
</evidence>
<dbReference type="Proteomes" id="UP001163046">
    <property type="component" value="Unassembled WGS sequence"/>
</dbReference>
<evidence type="ECO:0000256" key="6">
    <source>
        <dbReference type="ARBA" id="ARBA00022989"/>
    </source>
</evidence>
<evidence type="ECO:0000256" key="7">
    <source>
        <dbReference type="ARBA" id="ARBA00023136"/>
    </source>
</evidence>
<comment type="similarity">
    <text evidence="2">Belongs to the amino acid/polyamine transporter 2 family.</text>
</comment>
<evidence type="ECO:0000256" key="4">
    <source>
        <dbReference type="ARBA" id="ARBA00022692"/>
    </source>
</evidence>
<evidence type="ECO:0000313" key="12">
    <source>
        <dbReference type="EMBL" id="KAJ7392213.1"/>
    </source>
</evidence>
<dbReference type="PANTHER" id="PTHR22950">
    <property type="entry name" value="AMINO ACID TRANSPORTER"/>
    <property type="match status" value="1"/>
</dbReference>
<dbReference type="GO" id="GO:0015179">
    <property type="term" value="F:L-amino acid transmembrane transporter activity"/>
    <property type="evidence" value="ECO:0007669"/>
    <property type="project" value="TreeGrafter"/>
</dbReference>
<dbReference type="AlphaFoldDB" id="A0A9X0A380"/>
<reference evidence="12" key="1">
    <citation type="submission" date="2023-01" db="EMBL/GenBank/DDBJ databases">
        <title>Genome assembly of the deep-sea coral Lophelia pertusa.</title>
        <authorList>
            <person name="Herrera S."/>
            <person name="Cordes E."/>
        </authorList>
    </citation>
    <scope>NUCLEOTIDE SEQUENCE</scope>
    <source>
        <strain evidence="12">USNM1676648</strain>
        <tissue evidence="12">Polyp</tissue>
    </source>
</reference>
<keyword evidence="3" id="KW-0813">Transport</keyword>
<feature type="region of interest" description="Disordered" evidence="9">
    <location>
        <begin position="108"/>
        <end position="127"/>
    </location>
</feature>
<sequence length="347" mass="39608">MESLKIKTELLFWVLIRFKGFRLTTQACIRIVFRLTLSGTIRSPLLLTKYQIYFYTTYFLSLDTCKLRNTLPKLQERDQTMTERYSFINESNEDSITDQEAILELQSSDVDSSSDDDVGNKPAHRPSPVRIPTWKATLNIASYALGVGVLAMPFAVAQGRITAILFLFIIPFIYWYANKLIVECLYDQDNEHKRERVRATWKEIGEVLSPKYGGFAVIFLQNFILFLVSSSYLIICGSLMVHILPSLPVTQAMWTSIAALLVFPTTFFKSYSQIAWLSLFGIVALFATVGVIVWQSVAHIDQWDITAILFWPDSEGMLMSLGIFIYSYAFFELIPSVEGSMEHKAQI</sequence>